<dbReference type="AlphaFoldDB" id="H2XL46"/>
<feature type="region of interest" description="Disordered" evidence="1">
    <location>
        <begin position="116"/>
        <end position="138"/>
    </location>
</feature>
<feature type="compositionally biased region" description="Polar residues" evidence="1">
    <location>
        <begin position="56"/>
        <end position="66"/>
    </location>
</feature>
<proteinExistence type="predicted"/>
<reference evidence="3" key="1">
    <citation type="journal article" date="2002" name="Science">
        <title>The draft genome of Ciona intestinalis: insights into chordate and vertebrate origins.</title>
        <authorList>
            <person name="Dehal P."/>
            <person name="Satou Y."/>
            <person name="Campbell R.K."/>
            <person name="Chapman J."/>
            <person name="Degnan B."/>
            <person name="De Tomaso A."/>
            <person name="Davidson B."/>
            <person name="Di Gregorio A."/>
            <person name="Gelpke M."/>
            <person name="Goodstein D.M."/>
            <person name="Harafuji N."/>
            <person name="Hastings K.E."/>
            <person name="Ho I."/>
            <person name="Hotta K."/>
            <person name="Huang W."/>
            <person name="Kawashima T."/>
            <person name="Lemaire P."/>
            <person name="Martinez D."/>
            <person name="Meinertzhagen I.A."/>
            <person name="Necula S."/>
            <person name="Nonaka M."/>
            <person name="Putnam N."/>
            <person name="Rash S."/>
            <person name="Saiga H."/>
            <person name="Satake M."/>
            <person name="Terry A."/>
            <person name="Yamada L."/>
            <person name="Wang H.G."/>
            <person name="Awazu S."/>
            <person name="Azumi K."/>
            <person name="Boore J."/>
            <person name="Branno M."/>
            <person name="Chin-Bow S."/>
            <person name="DeSantis R."/>
            <person name="Doyle S."/>
            <person name="Francino P."/>
            <person name="Keys D.N."/>
            <person name="Haga S."/>
            <person name="Hayashi H."/>
            <person name="Hino K."/>
            <person name="Imai K.S."/>
            <person name="Inaba K."/>
            <person name="Kano S."/>
            <person name="Kobayashi K."/>
            <person name="Kobayashi M."/>
            <person name="Lee B.I."/>
            <person name="Makabe K.W."/>
            <person name="Manohar C."/>
            <person name="Matassi G."/>
            <person name="Medina M."/>
            <person name="Mochizuki Y."/>
            <person name="Mount S."/>
            <person name="Morishita T."/>
            <person name="Miura S."/>
            <person name="Nakayama A."/>
            <person name="Nishizaka S."/>
            <person name="Nomoto H."/>
            <person name="Ohta F."/>
            <person name="Oishi K."/>
            <person name="Rigoutsos I."/>
            <person name="Sano M."/>
            <person name="Sasaki A."/>
            <person name="Sasakura Y."/>
            <person name="Shoguchi E."/>
            <person name="Shin-i T."/>
            <person name="Spagnuolo A."/>
            <person name="Stainier D."/>
            <person name="Suzuki M.M."/>
            <person name="Tassy O."/>
            <person name="Takatori N."/>
            <person name="Tokuoka M."/>
            <person name="Yagi K."/>
            <person name="Yoshizaki F."/>
            <person name="Wada S."/>
            <person name="Zhang C."/>
            <person name="Hyatt P.D."/>
            <person name="Larimer F."/>
            <person name="Detter C."/>
            <person name="Doggett N."/>
            <person name="Glavina T."/>
            <person name="Hawkins T."/>
            <person name="Richardson P."/>
            <person name="Lucas S."/>
            <person name="Kohara Y."/>
            <person name="Levine M."/>
            <person name="Satoh N."/>
            <person name="Rokhsar D.S."/>
        </authorList>
    </citation>
    <scope>NUCLEOTIDE SEQUENCE [LARGE SCALE GENOMIC DNA]</scope>
</reference>
<feature type="region of interest" description="Disordered" evidence="1">
    <location>
        <begin position="26"/>
        <end position="74"/>
    </location>
</feature>
<evidence type="ECO:0000256" key="1">
    <source>
        <dbReference type="SAM" id="MobiDB-lite"/>
    </source>
</evidence>
<dbReference type="InParanoid" id="H2XL46"/>
<feature type="compositionally biased region" description="Basic and acidic residues" evidence="1">
    <location>
        <begin position="26"/>
        <end position="50"/>
    </location>
</feature>
<keyword evidence="3" id="KW-1185">Reference proteome</keyword>
<dbReference type="HOGENOM" id="CLU_1854508_0_0_1"/>
<dbReference type="Ensembl" id="ENSCINT00000033056.1">
    <property type="protein sequence ID" value="ENSCINP00000030378.1"/>
    <property type="gene ID" value="ENSCING00000023219.1"/>
</dbReference>
<accession>H2XL46</accession>
<reference evidence="2" key="3">
    <citation type="submission" date="2025-09" db="UniProtKB">
        <authorList>
            <consortium name="Ensembl"/>
        </authorList>
    </citation>
    <scope>IDENTIFICATION</scope>
</reference>
<dbReference type="GeneTree" id="ENSGT00660000097340"/>
<sequence>MSMEKPKQTSSNHLMENVIENIATHNEDTIHEQGYDKPQKENVETTEKKKVPATRLGSSSRMNKSYRTPPVGYQGLGSVTALKQLQTYHGPKEDQALNSTADIRETIYMQWLADREVKIKERRRDAPKRERKTKERGK</sequence>
<evidence type="ECO:0000313" key="2">
    <source>
        <dbReference type="Ensembl" id="ENSCINP00000030378.1"/>
    </source>
</evidence>
<organism evidence="2 3">
    <name type="scientific">Ciona intestinalis</name>
    <name type="common">Transparent sea squirt</name>
    <name type="synonym">Ascidia intestinalis</name>
    <dbReference type="NCBI Taxonomy" id="7719"/>
    <lineage>
        <taxon>Eukaryota</taxon>
        <taxon>Metazoa</taxon>
        <taxon>Chordata</taxon>
        <taxon>Tunicata</taxon>
        <taxon>Ascidiacea</taxon>
        <taxon>Phlebobranchia</taxon>
        <taxon>Cionidae</taxon>
        <taxon>Ciona</taxon>
    </lineage>
</organism>
<protein>
    <submittedName>
        <fullName evidence="2">Uncharacterized protein</fullName>
    </submittedName>
</protein>
<reference evidence="2" key="2">
    <citation type="submission" date="2025-08" db="UniProtKB">
        <authorList>
            <consortium name="Ensembl"/>
        </authorList>
    </citation>
    <scope>IDENTIFICATION</scope>
</reference>
<name>H2XL46_CIOIN</name>
<dbReference type="Proteomes" id="UP000008144">
    <property type="component" value="Unassembled WGS sequence"/>
</dbReference>
<evidence type="ECO:0000313" key="3">
    <source>
        <dbReference type="Proteomes" id="UP000008144"/>
    </source>
</evidence>